<reference evidence="2 3" key="1">
    <citation type="submission" date="2024-02" db="EMBL/GenBank/DDBJ databases">
        <title>Whole genome sequencing and characterization of Corynebacterium isolated from the ocular surface of dry eye disease sufferers.</title>
        <authorList>
            <person name="Naqvi M."/>
        </authorList>
    </citation>
    <scope>NUCLEOTIDE SEQUENCE [LARGE SCALE GENOMIC DNA]</scope>
    <source>
        <strain evidence="2 3">PCRF</strain>
    </source>
</reference>
<evidence type="ECO:0000313" key="3">
    <source>
        <dbReference type="Proteomes" id="UP001359781"/>
    </source>
</evidence>
<dbReference type="Gene3D" id="3.40.1350.120">
    <property type="match status" value="1"/>
</dbReference>
<name>A0ABU8NWD9_9CORY</name>
<proteinExistence type="predicted"/>
<sequence>MAHTDRRPVADQREAWQEYVQKKHRAMWRPTSYISLDRATPVGEPRGYRTRQLSLASVRKNTRDIGQWDEGSSKQQKEDRAAEKRVAQWILESGATTVQQVHEADRSMPDFLVDGSTPVEAKRVVSSTSIQKQARRGLKQSSHIVMDARETPMSLGEAREGMRAAIRNYGGDIDRITVIGDDFVLSWP</sequence>
<organism evidence="2 3">
    <name type="scientific">Corynebacterium mastitidis</name>
    <dbReference type="NCBI Taxonomy" id="161890"/>
    <lineage>
        <taxon>Bacteria</taxon>
        <taxon>Bacillati</taxon>
        <taxon>Actinomycetota</taxon>
        <taxon>Actinomycetes</taxon>
        <taxon>Mycobacteriales</taxon>
        <taxon>Corynebacteriaceae</taxon>
        <taxon>Corynebacterium</taxon>
    </lineage>
</organism>
<evidence type="ECO:0000313" key="2">
    <source>
        <dbReference type="EMBL" id="MEJ4099072.1"/>
    </source>
</evidence>
<feature type="domain" description="tRNA nuclease CdiA C-terminal" evidence="1">
    <location>
        <begin position="109"/>
        <end position="181"/>
    </location>
</feature>
<accession>A0ABU8NWD9</accession>
<comment type="caution">
    <text evidence="2">The sequence shown here is derived from an EMBL/GenBank/DDBJ whole genome shotgun (WGS) entry which is preliminary data.</text>
</comment>
<dbReference type="Proteomes" id="UP001359781">
    <property type="component" value="Unassembled WGS sequence"/>
</dbReference>
<dbReference type="Pfam" id="PF18451">
    <property type="entry name" value="CdiA_C"/>
    <property type="match status" value="1"/>
</dbReference>
<evidence type="ECO:0000259" key="1">
    <source>
        <dbReference type="Pfam" id="PF18451"/>
    </source>
</evidence>
<gene>
    <name evidence="2" type="ORF">V5S96_01660</name>
</gene>
<dbReference type="RefSeq" id="WP_337889654.1">
    <property type="nucleotide sequence ID" value="NZ_JBAHVI010000003.1"/>
</dbReference>
<protein>
    <recommendedName>
        <fullName evidence="1">tRNA nuclease CdiA C-terminal domain-containing protein</fullName>
    </recommendedName>
</protein>
<dbReference type="EMBL" id="JBAHVJ010000002">
    <property type="protein sequence ID" value="MEJ4099072.1"/>
    <property type="molecule type" value="Genomic_DNA"/>
</dbReference>
<dbReference type="InterPro" id="IPR040559">
    <property type="entry name" value="CdiA_C"/>
</dbReference>
<keyword evidence="3" id="KW-1185">Reference proteome</keyword>